<evidence type="ECO:0000313" key="11">
    <source>
        <dbReference type="Proteomes" id="UP001521150"/>
    </source>
</evidence>
<dbReference type="InterPro" id="IPR017871">
    <property type="entry name" value="ABC_transporter-like_CS"/>
</dbReference>
<feature type="transmembrane region" description="Helical" evidence="7">
    <location>
        <begin position="27"/>
        <end position="44"/>
    </location>
</feature>
<feature type="transmembrane region" description="Helical" evidence="7">
    <location>
        <begin position="229"/>
        <end position="254"/>
    </location>
</feature>
<dbReference type="PANTHER" id="PTHR24221:SF590">
    <property type="entry name" value="COMPONENT LINKED WITH THE ASSEMBLY OF CYTOCHROME' TRANSPORT TRANSMEMBRANE ATP-BINDING PROTEIN ABC TRANSPORTER CYDD-RELATED"/>
    <property type="match status" value="1"/>
</dbReference>
<dbReference type="InterPro" id="IPR003593">
    <property type="entry name" value="AAA+_ATPase"/>
</dbReference>
<dbReference type="CDD" id="cd18584">
    <property type="entry name" value="ABC_6TM_AarD_CydD"/>
    <property type="match status" value="1"/>
</dbReference>
<dbReference type="Proteomes" id="UP001521150">
    <property type="component" value="Unassembled WGS sequence"/>
</dbReference>
<dbReference type="NCBIfam" id="TIGR02857">
    <property type="entry name" value="CydD"/>
    <property type="match status" value="1"/>
</dbReference>
<dbReference type="SUPFAM" id="SSF52540">
    <property type="entry name" value="P-loop containing nucleoside triphosphate hydrolases"/>
    <property type="match status" value="1"/>
</dbReference>
<keyword evidence="3" id="KW-0547">Nucleotide-binding</keyword>
<dbReference type="PROSITE" id="PS50929">
    <property type="entry name" value="ABC_TM1F"/>
    <property type="match status" value="1"/>
</dbReference>
<feature type="domain" description="ABC transmembrane type-1" evidence="9">
    <location>
        <begin position="63"/>
        <end position="292"/>
    </location>
</feature>
<dbReference type="InterPro" id="IPR039421">
    <property type="entry name" value="Type_1_exporter"/>
</dbReference>
<dbReference type="InterPro" id="IPR027417">
    <property type="entry name" value="P-loop_NTPase"/>
</dbReference>
<accession>A0ABS8ZPB2</accession>
<dbReference type="Gene3D" id="1.20.1560.10">
    <property type="entry name" value="ABC transporter type 1, transmembrane domain"/>
    <property type="match status" value="1"/>
</dbReference>
<sequence length="521" mass="55600">MVDLPPAGGRADGTVLVIPDLPGSRRYVYTLCLLAACTACLVLLQAELLAGLLTGSVTLALPIAALAGRALLLWVQESVAARFAASAKEHLRSRVLRSTMDSAGAQTTLVTRGIDAVGPYLTGYLPQMVLSATVPLAVLVRLCIADLTSALIIAGTLPLIPIFAILVGKHTKRQTERQWDLLSRLGGHFLDVVRGMETLILFKRAGAQARIVREMAVQHADATMKTLRVAFLSALVLELVATLSIALVAVPVGLRLLNGSVDLETALLVLLLAPEAYLPLRAAGTKFHAAAEGLTVLKNVLELKEKAPSVAVNTRPPDLRTARISLEGVTVRYPGREEPAIRDFWLTIEPGERVALIGPSGAGKSTVLSVVLGLTKPSEGRVRVGDIDLREIAGWHDCLTWVPQRPWLMAASVAENIRLADANATDVDIDRAAAAAVLDVSMDRPGRELSSGQRQRVALARALLRRSAPLVLLDEPTARLDTQTEQAVLAASRKLLAGKTALLVAHRPALLPETDRVVRVG</sequence>
<evidence type="ECO:0000256" key="2">
    <source>
        <dbReference type="ARBA" id="ARBA00022692"/>
    </source>
</evidence>
<evidence type="ECO:0000256" key="1">
    <source>
        <dbReference type="ARBA" id="ARBA00004651"/>
    </source>
</evidence>
<evidence type="ECO:0000256" key="6">
    <source>
        <dbReference type="ARBA" id="ARBA00023136"/>
    </source>
</evidence>
<keyword evidence="5 7" id="KW-1133">Transmembrane helix</keyword>
<dbReference type="CDD" id="cd03228">
    <property type="entry name" value="ABCC_MRP_Like"/>
    <property type="match status" value="1"/>
</dbReference>
<feature type="domain" description="ABC transporter" evidence="8">
    <location>
        <begin position="324"/>
        <end position="520"/>
    </location>
</feature>
<evidence type="ECO:0000259" key="8">
    <source>
        <dbReference type="PROSITE" id="PS50893"/>
    </source>
</evidence>
<proteinExistence type="predicted"/>
<comment type="subcellular location">
    <subcellularLocation>
        <location evidence="1">Cell membrane</location>
        <topology evidence="1">Multi-pass membrane protein</topology>
    </subcellularLocation>
</comment>
<dbReference type="InterPro" id="IPR003439">
    <property type="entry name" value="ABC_transporter-like_ATP-bd"/>
</dbReference>
<dbReference type="Pfam" id="PF00005">
    <property type="entry name" value="ABC_tran"/>
    <property type="match status" value="1"/>
</dbReference>
<keyword evidence="6 7" id="KW-0472">Membrane</keyword>
<dbReference type="Pfam" id="PF00664">
    <property type="entry name" value="ABC_membrane"/>
    <property type="match status" value="1"/>
</dbReference>
<keyword evidence="2 7" id="KW-0812">Transmembrane</keyword>
<dbReference type="EMBL" id="JAJVCN010000003">
    <property type="protein sequence ID" value="MCE7008471.1"/>
    <property type="molecule type" value="Genomic_DNA"/>
</dbReference>
<dbReference type="SMART" id="SM00382">
    <property type="entry name" value="AAA"/>
    <property type="match status" value="1"/>
</dbReference>
<evidence type="ECO:0000259" key="9">
    <source>
        <dbReference type="PROSITE" id="PS50929"/>
    </source>
</evidence>
<dbReference type="RefSeq" id="WP_233729967.1">
    <property type="nucleotide sequence ID" value="NZ_JAJVCN010000003.1"/>
</dbReference>
<dbReference type="PANTHER" id="PTHR24221">
    <property type="entry name" value="ATP-BINDING CASSETTE SUB-FAMILY B"/>
    <property type="match status" value="1"/>
</dbReference>
<keyword evidence="4" id="KW-0067">ATP-binding</keyword>
<protein>
    <submittedName>
        <fullName evidence="10">Thiol reductant ABC exporter subunit CydD</fullName>
    </submittedName>
</protein>
<dbReference type="InterPro" id="IPR011527">
    <property type="entry name" value="ABC1_TM_dom"/>
</dbReference>
<dbReference type="InterPro" id="IPR014216">
    <property type="entry name" value="ABC_transptr_CydD"/>
</dbReference>
<dbReference type="Gene3D" id="3.40.50.300">
    <property type="entry name" value="P-loop containing nucleotide triphosphate hydrolases"/>
    <property type="match status" value="1"/>
</dbReference>
<dbReference type="SUPFAM" id="SSF90123">
    <property type="entry name" value="ABC transporter transmembrane region"/>
    <property type="match status" value="1"/>
</dbReference>
<feature type="transmembrane region" description="Helical" evidence="7">
    <location>
        <begin position="138"/>
        <end position="167"/>
    </location>
</feature>
<evidence type="ECO:0000256" key="4">
    <source>
        <dbReference type="ARBA" id="ARBA00022840"/>
    </source>
</evidence>
<reference evidence="10 11" key="1">
    <citation type="submission" date="2021-12" db="EMBL/GenBank/DDBJ databases">
        <title>Genome sequence of Kibdelosporangium philippinense ATCC 49844.</title>
        <authorList>
            <person name="Fedorov E.A."/>
            <person name="Omeragic M."/>
            <person name="Shalygina K.F."/>
            <person name="Maclea K.S."/>
        </authorList>
    </citation>
    <scope>NUCLEOTIDE SEQUENCE [LARGE SCALE GENOMIC DNA]</scope>
    <source>
        <strain evidence="10 11">ATCC 49844</strain>
    </source>
</reference>
<evidence type="ECO:0000256" key="5">
    <source>
        <dbReference type="ARBA" id="ARBA00022989"/>
    </source>
</evidence>
<feature type="transmembrane region" description="Helical" evidence="7">
    <location>
        <begin position="51"/>
        <end position="75"/>
    </location>
</feature>
<keyword evidence="11" id="KW-1185">Reference proteome</keyword>
<dbReference type="PROSITE" id="PS50893">
    <property type="entry name" value="ABC_TRANSPORTER_2"/>
    <property type="match status" value="1"/>
</dbReference>
<evidence type="ECO:0000256" key="7">
    <source>
        <dbReference type="SAM" id="Phobius"/>
    </source>
</evidence>
<organism evidence="10 11">
    <name type="scientific">Kibdelosporangium philippinense</name>
    <dbReference type="NCBI Taxonomy" id="211113"/>
    <lineage>
        <taxon>Bacteria</taxon>
        <taxon>Bacillati</taxon>
        <taxon>Actinomycetota</taxon>
        <taxon>Actinomycetes</taxon>
        <taxon>Pseudonocardiales</taxon>
        <taxon>Pseudonocardiaceae</taxon>
        <taxon>Kibdelosporangium</taxon>
    </lineage>
</organism>
<evidence type="ECO:0000256" key="3">
    <source>
        <dbReference type="ARBA" id="ARBA00022741"/>
    </source>
</evidence>
<evidence type="ECO:0000313" key="10">
    <source>
        <dbReference type="EMBL" id="MCE7008471.1"/>
    </source>
</evidence>
<name>A0ABS8ZPB2_9PSEU</name>
<gene>
    <name evidence="10" type="primary">cydD</name>
    <name evidence="10" type="ORF">LWC34_37515</name>
</gene>
<comment type="caution">
    <text evidence="10">The sequence shown here is derived from an EMBL/GenBank/DDBJ whole genome shotgun (WGS) entry which is preliminary data.</text>
</comment>
<dbReference type="InterPro" id="IPR036640">
    <property type="entry name" value="ABC1_TM_sf"/>
</dbReference>
<dbReference type="PROSITE" id="PS00211">
    <property type="entry name" value="ABC_TRANSPORTER_1"/>
    <property type="match status" value="1"/>
</dbReference>